<dbReference type="Proteomes" id="UP000502996">
    <property type="component" value="Chromosome"/>
</dbReference>
<dbReference type="InterPro" id="IPR001789">
    <property type="entry name" value="Sig_transdc_resp-reg_receiver"/>
</dbReference>
<name>A0A6G6WHM1_9ACTN</name>
<evidence type="ECO:0000256" key="1">
    <source>
        <dbReference type="PROSITE-ProRule" id="PRU00169"/>
    </source>
</evidence>
<gene>
    <name evidence="3" type="ORF">G5V58_18805</name>
</gene>
<proteinExistence type="predicted"/>
<protein>
    <submittedName>
        <fullName evidence="3">Response regulator</fullName>
    </submittedName>
</protein>
<dbReference type="RefSeq" id="WP_165236204.1">
    <property type="nucleotide sequence ID" value="NZ_CP049257.1"/>
</dbReference>
<accession>A0A6G6WHM1</accession>
<dbReference type="AlphaFoldDB" id="A0A6G6WHM1"/>
<dbReference type="KEGG" id="nano:G5V58_18805"/>
<evidence type="ECO:0000259" key="2">
    <source>
        <dbReference type="PROSITE" id="PS50110"/>
    </source>
</evidence>
<dbReference type="Gene3D" id="3.40.50.2300">
    <property type="match status" value="1"/>
</dbReference>
<keyword evidence="4" id="KW-1185">Reference proteome</keyword>
<feature type="modified residue" description="4-aspartylphosphate" evidence="1">
    <location>
        <position position="73"/>
    </location>
</feature>
<dbReference type="GO" id="GO:0000160">
    <property type="term" value="P:phosphorelay signal transduction system"/>
    <property type="evidence" value="ECO:0007669"/>
    <property type="project" value="InterPro"/>
</dbReference>
<dbReference type="PANTHER" id="PTHR44520">
    <property type="entry name" value="RESPONSE REGULATOR RCP1-RELATED"/>
    <property type="match status" value="1"/>
</dbReference>
<dbReference type="CDD" id="cd17557">
    <property type="entry name" value="REC_Rcp-like"/>
    <property type="match status" value="1"/>
</dbReference>
<dbReference type="SUPFAM" id="SSF52172">
    <property type="entry name" value="CheY-like"/>
    <property type="match status" value="1"/>
</dbReference>
<evidence type="ECO:0000313" key="3">
    <source>
        <dbReference type="EMBL" id="QIG44560.1"/>
    </source>
</evidence>
<sequence length="151" mass="16790">MMNPRYPLRPDQPLSVLLVEDDPGDVMIAREALAAGRLSTDLNVVSDGVEAMSYLHREAPYGEAIKPDLILLDLNLPKKSGHEVLAEVKQDPDLRRIPVVVLTTSQAQDDVMKSYDLHASVHVSKPVDFDQFAEVVRQIDDFFGNVAELPE</sequence>
<dbReference type="Pfam" id="PF00072">
    <property type="entry name" value="Response_reg"/>
    <property type="match status" value="1"/>
</dbReference>
<dbReference type="EMBL" id="CP049257">
    <property type="protein sequence ID" value="QIG44560.1"/>
    <property type="molecule type" value="Genomic_DNA"/>
</dbReference>
<dbReference type="InterPro" id="IPR052893">
    <property type="entry name" value="TCS_response_regulator"/>
</dbReference>
<organism evidence="3 4">
    <name type="scientific">Nocardioides anomalus</name>
    <dbReference type="NCBI Taxonomy" id="2712223"/>
    <lineage>
        <taxon>Bacteria</taxon>
        <taxon>Bacillati</taxon>
        <taxon>Actinomycetota</taxon>
        <taxon>Actinomycetes</taxon>
        <taxon>Propionibacteriales</taxon>
        <taxon>Nocardioidaceae</taxon>
        <taxon>Nocardioides</taxon>
    </lineage>
</organism>
<keyword evidence="1" id="KW-0597">Phosphoprotein</keyword>
<dbReference type="SMART" id="SM00448">
    <property type="entry name" value="REC"/>
    <property type="match status" value="1"/>
</dbReference>
<dbReference type="PANTHER" id="PTHR44520:SF2">
    <property type="entry name" value="RESPONSE REGULATOR RCP1"/>
    <property type="match status" value="1"/>
</dbReference>
<reference evidence="3 4" key="1">
    <citation type="submission" date="2020-02" db="EMBL/GenBank/DDBJ databases">
        <title>Full genome sequence of Nocardioides sp. R-3366.</title>
        <authorList>
            <person name="Im W.-T."/>
        </authorList>
    </citation>
    <scope>NUCLEOTIDE SEQUENCE [LARGE SCALE GENOMIC DNA]</scope>
    <source>
        <strain evidence="3 4">R-3366</strain>
    </source>
</reference>
<feature type="domain" description="Response regulatory" evidence="2">
    <location>
        <begin position="15"/>
        <end position="140"/>
    </location>
</feature>
<evidence type="ECO:0000313" key="4">
    <source>
        <dbReference type="Proteomes" id="UP000502996"/>
    </source>
</evidence>
<dbReference type="InterPro" id="IPR011006">
    <property type="entry name" value="CheY-like_superfamily"/>
</dbReference>
<dbReference type="PROSITE" id="PS50110">
    <property type="entry name" value="RESPONSE_REGULATORY"/>
    <property type="match status" value="1"/>
</dbReference>